<reference evidence="11 12" key="2">
    <citation type="journal article" date="2011" name="J. Bacteriol.">
        <title>Complete genome sequences for the anaerobic, extremely thermophilic plant biomass-degrading bacteria Caldicellulosiruptor hydrothermalis, Caldicellulosiruptor kristjanssonii, Caldicellulosiruptor kronotskyensis, Caldicellulosiruptor owensenis, and Caldicellulosiruptor lactoaceticus.</title>
        <authorList>
            <person name="Blumer-Schuette S.E."/>
            <person name="Ozdemir I."/>
            <person name="Mistry D."/>
            <person name="Lucas S."/>
            <person name="Lapidus A."/>
            <person name="Cheng J.F."/>
            <person name="Goodwin L.A."/>
            <person name="Pitluck S."/>
            <person name="Land M.L."/>
            <person name="Hauser L.J."/>
            <person name="Woyke T."/>
            <person name="Mikhailova N."/>
            <person name="Pati A."/>
            <person name="Kyrpides N.C."/>
            <person name="Ivanova N."/>
            <person name="Detter J.C."/>
            <person name="Walston-Davenport K."/>
            <person name="Han S."/>
            <person name="Adams M.W."/>
            <person name="Kelly R.M."/>
        </authorList>
    </citation>
    <scope>NUCLEOTIDE SEQUENCE [LARGE SCALE GENOMIC DNA]</scope>
    <source>
        <strain evidence="12">DSM 18902 / VKM B-2412 / 2002</strain>
    </source>
</reference>
<dbReference type="InterPro" id="IPR001789">
    <property type="entry name" value="Sig_transdc_resp-reg_receiver"/>
</dbReference>
<name>E4SGJ2_CALK2</name>
<dbReference type="Pfam" id="PF00072">
    <property type="entry name" value="Response_reg"/>
    <property type="match status" value="1"/>
</dbReference>
<dbReference type="PANTHER" id="PTHR42713">
    <property type="entry name" value="HISTIDINE KINASE-RELATED"/>
    <property type="match status" value="1"/>
</dbReference>
<gene>
    <name evidence="11" type="ordered locus">Calkro_2024</name>
</gene>
<keyword evidence="12" id="KW-1185">Reference proteome</keyword>
<evidence type="ECO:0000256" key="4">
    <source>
        <dbReference type="ARBA" id="ARBA00023012"/>
    </source>
</evidence>
<dbReference type="PANTHER" id="PTHR42713:SF3">
    <property type="entry name" value="TRANSCRIPTIONAL REGULATORY PROTEIN HPTR"/>
    <property type="match status" value="1"/>
</dbReference>
<evidence type="ECO:0000256" key="1">
    <source>
        <dbReference type="ARBA" id="ARBA00004496"/>
    </source>
</evidence>
<dbReference type="GO" id="GO:0000160">
    <property type="term" value="P:phosphorelay signal transduction system"/>
    <property type="evidence" value="ECO:0007669"/>
    <property type="project" value="UniProtKB-KW"/>
</dbReference>
<dbReference type="PATRIC" id="fig|632348.3.peg.2137"/>
<dbReference type="SUPFAM" id="SSF46689">
    <property type="entry name" value="Homeodomain-like"/>
    <property type="match status" value="2"/>
</dbReference>
<dbReference type="SMART" id="SM00342">
    <property type="entry name" value="HTH_ARAC"/>
    <property type="match status" value="1"/>
</dbReference>
<evidence type="ECO:0000259" key="10">
    <source>
        <dbReference type="PROSITE" id="PS50110"/>
    </source>
</evidence>
<evidence type="ECO:0000256" key="5">
    <source>
        <dbReference type="ARBA" id="ARBA00023015"/>
    </source>
</evidence>
<dbReference type="AlphaFoldDB" id="E4SGJ2"/>
<accession>E4SGJ2</accession>
<evidence type="ECO:0000313" key="12">
    <source>
        <dbReference type="Proteomes" id="UP000006835"/>
    </source>
</evidence>
<keyword evidence="6" id="KW-0238">DNA-binding</keyword>
<evidence type="ECO:0000256" key="3">
    <source>
        <dbReference type="ARBA" id="ARBA00022553"/>
    </source>
</evidence>
<reference key="1">
    <citation type="submission" date="2010-11" db="EMBL/GenBank/DDBJ databases">
        <title>Complete sequence of Caldicellulosiruptor kronotskyensis 2002.</title>
        <authorList>
            <consortium name="US DOE Joint Genome Institute"/>
            <person name="Lucas S."/>
            <person name="Copeland A."/>
            <person name="Lapidus A."/>
            <person name="Cheng J.-F."/>
            <person name="Bruce D."/>
            <person name="Goodwin L."/>
            <person name="Pitluck S."/>
            <person name="Davenport K."/>
            <person name="Detter J.C."/>
            <person name="Han C."/>
            <person name="Tapia R."/>
            <person name="Land M."/>
            <person name="Hauser L."/>
            <person name="Jeffries C."/>
            <person name="Kyrpides N."/>
            <person name="Ivanova N."/>
            <person name="Mikhailova N."/>
            <person name="Blumer-Schuette S.E."/>
            <person name="Kelly R.M."/>
            <person name="Woyke T."/>
        </authorList>
    </citation>
    <scope>NUCLEOTIDE SEQUENCE</scope>
    <source>
        <strain>2002</strain>
    </source>
</reference>
<dbReference type="OrthoDB" id="9779969at2"/>
<dbReference type="InterPro" id="IPR018060">
    <property type="entry name" value="HTH_AraC"/>
</dbReference>
<dbReference type="InterPro" id="IPR020449">
    <property type="entry name" value="Tscrpt_reg_AraC-type_HTH"/>
</dbReference>
<dbReference type="Gene3D" id="1.10.10.60">
    <property type="entry name" value="Homeodomain-like"/>
    <property type="match status" value="2"/>
</dbReference>
<dbReference type="PROSITE" id="PS01124">
    <property type="entry name" value="HTH_ARAC_FAMILY_2"/>
    <property type="match status" value="1"/>
</dbReference>
<evidence type="ECO:0000256" key="2">
    <source>
        <dbReference type="ARBA" id="ARBA00022490"/>
    </source>
</evidence>
<keyword evidence="7" id="KW-0804">Transcription</keyword>
<proteinExistence type="predicted"/>
<keyword evidence="2" id="KW-0963">Cytoplasm</keyword>
<feature type="domain" description="HTH araC/xylS-type" evidence="9">
    <location>
        <begin position="419"/>
        <end position="518"/>
    </location>
</feature>
<feature type="modified residue" description="4-aspartylphosphate" evidence="8">
    <location>
        <position position="55"/>
    </location>
</feature>
<evidence type="ECO:0000259" key="9">
    <source>
        <dbReference type="PROSITE" id="PS01124"/>
    </source>
</evidence>
<dbReference type="PROSITE" id="PS50110">
    <property type="entry name" value="RESPONSE_REGULATORY"/>
    <property type="match status" value="1"/>
</dbReference>
<dbReference type="GO" id="GO:0043565">
    <property type="term" value="F:sequence-specific DNA binding"/>
    <property type="evidence" value="ECO:0007669"/>
    <property type="project" value="InterPro"/>
</dbReference>
<dbReference type="KEGG" id="ckn:Calkro_2024"/>
<dbReference type="InterPro" id="IPR009057">
    <property type="entry name" value="Homeodomain-like_sf"/>
</dbReference>
<protein>
    <submittedName>
        <fullName evidence="11">Two component transcriptional regulator, AraC family</fullName>
    </submittedName>
</protein>
<evidence type="ECO:0000256" key="8">
    <source>
        <dbReference type="PROSITE-ProRule" id="PRU00169"/>
    </source>
</evidence>
<dbReference type="PROSITE" id="PS00041">
    <property type="entry name" value="HTH_ARAC_FAMILY_1"/>
    <property type="match status" value="1"/>
</dbReference>
<comment type="subcellular location">
    <subcellularLocation>
        <location evidence="1">Cytoplasm</location>
    </subcellularLocation>
</comment>
<dbReference type="RefSeq" id="WP_013430941.1">
    <property type="nucleotide sequence ID" value="NC_014720.1"/>
</dbReference>
<evidence type="ECO:0000256" key="7">
    <source>
        <dbReference type="ARBA" id="ARBA00023163"/>
    </source>
</evidence>
<feature type="domain" description="Response regulatory" evidence="10">
    <location>
        <begin position="3"/>
        <end position="120"/>
    </location>
</feature>
<evidence type="ECO:0000313" key="11">
    <source>
        <dbReference type="EMBL" id="ADQ46867.1"/>
    </source>
</evidence>
<dbReference type="CDD" id="cd17536">
    <property type="entry name" value="REC_YesN-like"/>
    <property type="match status" value="1"/>
</dbReference>
<dbReference type="InterPro" id="IPR011006">
    <property type="entry name" value="CheY-like_superfamily"/>
</dbReference>
<keyword evidence="5" id="KW-0805">Transcription regulation</keyword>
<dbReference type="PRINTS" id="PR00032">
    <property type="entry name" value="HTHARAC"/>
</dbReference>
<organism evidence="11 12">
    <name type="scientific">Caldicellulosiruptor kronotskyensis (strain DSM 18902 / VKM B-2412 / 2002)</name>
    <dbReference type="NCBI Taxonomy" id="632348"/>
    <lineage>
        <taxon>Bacteria</taxon>
        <taxon>Bacillati</taxon>
        <taxon>Bacillota</taxon>
        <taxon>Bacillota incertae sedis</taxon>
        <taxon>Caldicellulosiruptorales</taxon>
        <taxon>Caldicellulosiruptoraceae</taxon>
        <taxon>Caldicellulosiruptor</taxon>
    </lineage>
</organism>
<dbReference type="GO" id="GO:0005737">
    <property type="term" value="C:cytoplasm"/>
    <property type="evidence" value="ECO:0007669"/>
    <property type="project" value="UniProtKB-SubCell"/>
</dbReference>
<dbReference type="HOGENOM" id="CLU_000445_5_0_9"/>
<keyword evidence="3 8" id="KW-0597">Phosphoprotein</keyword>
<dbReference type="InterPro" id="IPR018062">
    <property type="entry name" value="HTH_AraC-typ_CS"/>
</dbReference>
<keyword evidence="4" id="KW-0902">Two-component regulatory system</keyword>
<dbReference type="InterPro" id="IPR051552">
    <property type="entry name" value="HptR"/>
</dbReference>
<dbReference type="Gene3D" id="3.40.50.2300">
    <property type="match status" value="1"/>
</dbReference>
<evidence type="ECO:0000256" key="6">
    <source>
        <dbReference type="ARBA" id="ARBA00023125"/>
    </source>
</evidence>
<sequence>MFKLLIVEDERITRESLETLIPWDELGIGEIKSAKNGQEALEIVKSYTPDILLCDVRMPRMDGIEFSKRLKSIFPKCKIVFISGYAEKEYLLSAIRLNAIDYIEKPLNIEKIISTMKKVVEIIEVERKGEEEREKLKEHYNQSLSYICTQLIQQLLTDHPDLSIFQKYNAEDFLNSNLDVIVGFVNWQSEEEHMNEIVSKDLYNGFLGKDFTSKIAALFAFLSPNSFVLICNNKREIDTRKAVDILKEAFSQKGEVSLAIVYSIRANEIKEHVENIIKMLQKNVFYNGFGDLYTYEAFENKREAEEVNFDFERFEEYLRRDEIKKAKEEIEKLYFWLKSNQTIDVEKVKNLFFEMILIVYQVGKQRKITQLLDEDGRSKKWREIEQKLTLNQVKEVVYETIDGIFEIFETRGNLNRKAYQIVKFIEENFYDKELSIQKIAHYFYFSPNYLCSMFKKATGKTLNDYITEVRIEKAKQLLKDNSIKLYEIAERVGFGDPNYFSSLFKKKVGMTPSEFRERYYV</sequence>
<dbReference type="EMBL" id="CP002330">
    <property type="protein sequence ID" value="ADQ46867.1"/>
    <property type="molecule type" value="Genomic_DNA"/>
</dbReference>
<dbReference type="SUPFAM" id="SSF52172">
    <property type="entry name" value="CheY-like"/>
    <property type="match status" value="1"/>
</dbReference>
<dbReference type="GO" id="GO:0003700">
    <property type="term" value="F:DNA-binding transcription factor activity"/>
    <property type="evidence" value="ECO:0007669"/>
    <property type="project" value="InterPro"/>
</dbReference>
<dbReference type="SMART" id="SM00448">
    <property type="entry name" value="REC"/>
    <property type="match status" value="1"/>
</dbReference>
<dbReference type="Pfam" id="PF12833">
    <property type="entry name" value="HTH_18"/>
    <property type="match status" value="1"/>
</dbReference>
<dbReference type="Proteomes" id="UP000006835">
    <property type="component" value="Chromosome"/>
</dbReference>